<feature type="compositionally biased region" description="Polar residues" evidence="1">
    <location>
        <begin position="299"/>
        <end position="308"/>
    </location>
</feature>
<feature type="region of interest" description="Disordered" evidence="1">
    <location>
        <begin position="79"/>
        <end position="111"/>
    </location>
</feature>
<reference evidence="2" key="1">
    <citation type="submission" date="2014-09" db="EMBL/GenBank/DDBJ databases">
        <title>Draft genome sequence of an oleaginous Mucoromycotina fungus Mucor ambiguus NBRC6742.</title>
        <authorList>
            <person name="Takeda I."/>
            <person name="Yamane N."/>
            <person name="Morita T."/>
            <person name="Tamano K."/>
            <person name="Machida M."/>
            <person name="Baker S."/>
            <person name="Koike H."/>
        </authorList>
    </citation>
    <scope>NUCLEOTIDE SEQUENCE</scope>
    <source>
        <strain evidence="2">NBRC 6742</strain>
    </source>
</reference>
<evidence type="ECO:0000313" key="2">
    <source>
        <dbReference type="EMBL" id="GAN08376.1"/>
    </source>
</evidence>
<feature type="compositionally biased region" description="Low complexity" evidence="1">
    <location>
        <begin position="79"/>
        <end position="110"/>
    </location>
</feature>
<feature type="compositionally biased region" description="Polar residues" evidence="1">
    <location>
        <begin position="350"/>
        <end position="360"/>
    </location>
</feature>
<dbReference type="STRING" id="91626.A0A0C9MCN0"/>
<protein>
    <submittedName>
        <fullName evidence="2">Uncharacterized protein</fullName>
    </submittedName>
</protein>
<dbReference type="Proteomes" id="UP000053815">
    <property type="component" value="Unassembled WGS sequence"/>
</dbReference>
<feature type="region of interest" description="Disordered" evidence="1">
    <location>
        <begin position="350"/>
        <end position="380"/>
    </location>
</feature>
<dbReference type="AlphaFoldDB" id="A0A0C9MCN0"/>
<accession>A0A0C9MCN0</accession>
<proteinExistence type="predicted"/>
<sequence length="380" mass="41852">MSSTEQHLSNIAASLKDIYTFMQKQEGINQSIEDRITSTLDRFNATDEHLKANDVRLNSVETTMGRILQAIEAISPSASITSPPLSVTSKGSSAGPSSKPSTQPPQSTTSWAAIASKPPAPLSDRKRQALHRFFSPPSDESIQNGSYTLVHLPRSRRMNRSQIRSKFRAISIDNLRILDLNFPARNTIGVLLHEAYLDEFKSKLLEIDTQPIQKFDPLDHHHIADPKYRDLPEERRIQLARALHQDRCIRTLYFIRPHLVPGVAKYFVRQGWVPNTVAADIINQRLPRPAKRRPAPHSATAQTLQASQPAGAPSSVPLPSAGSDPASLVPPAAPTLYDYFGNAVSTQEMDTTPDFASNASAEALSHIGSTSSIDTDDRSQ</sequence>
<organism evidence="2">
    <name type="scientific">Mucor ambiguus</name>
    <dbReference type="NCBI Taxonomy" id="91626"/>
    <lineage>
        <taxon>Eukaryota</taxon>
        <taxon>Fungi</taxon>
        <taxon>Fungi incertae sedis</taxon>
        <taxon>Mucoromycota</taxon>
        <taxon>Mucoromycotina</taxon>
        <taxon>Mucoromycetes</taxon>
        <taxon>Mucorales</taxon>
        <taxon>Mucorineae</taxon>
        <taxon>Mucoraceae</taxon>
        <taxon>Mucor</taxon>
    </lineage>
</organism>
<dbReference type="OrthoDB" id="2289470at2759"/>
<feature type="region of interest" description="Disordered" evidence="1">
    <location>
        <begin position="284"/>
        <end position="327"/>
    </location>
</feature>
<evidence type="ECO:0000313" key="3">
    <source>
        <dbReference type="Proteomes" id="UP000053815"/>
    </source>
</evidence>
<dbReference type="EMBL" id="DF836490">
    <property type="protein sequence ID" value="GAN08376.1"/>
    <property type="molecule type" value="Genomic_DNA"/>
</dbReference>
<evidence type="ECO:0000256" key="1">
    <source>
        <dbReference type="SAM" id="MobiDB-lite"/>
    </source>
</evidence>
<keyword evidence="3" id="KW-1185">Reference proteome</keyword>
<gene>
    <name evidence="2" type="ORF">MAM1_0201d07885</name>
</gene>
<name>A0A0C9MCN0_9FUNG</name>